<dbReference type="EMBL" id="JAAWVT010000003">
    <property type="protein sequence ID" value="NKG20811.1"/>
    <property type="molecule type" value="Genomic_DNA"/>
</dbReference>
<dbReference type="InterPro" id="IPR002734">
    <property type="entry name" value="RibDG_C"/>
</dbReference>
<sequence>MGQIIFDAAVTLNGYLADVNHSLQWLFDVPGDGDPDPTLLPDDVSLHVEGANTYLWILEHENLLAQPARWQRLYGDIPTYVFTNRQLPIPAGADVRFVRGEVAELLPELREAAAEGNIWVLGGGELLGQFLDINALDRFALTIAPAALSGGAPLLPRTIGSDRLELSEARQVGPFARLIYRVKPGPVAT</sequence>
<dbReference type="Proteomes" id="UP000746595">
    <property type="component" value="Unassembled WGS sequence"/>
</dbReference>
<dbReference type="Gene3D" id="3.40.430.10">
    <property type="entry name" value="Dihydrofolate Reductase, subunit A"/>
    <property type="match status" value="1"/>
</dbReference>
<comment type="caution">
    <text evidence="2">The sequence shown here is derived from an EMBL/GenBank/DDBJ whole genome shotgun (WGS) entry which is preliminary data.</text>
</comment>
<dbReference type="InterPro" id="IPR024072">
    <property type="entry name" value="DHFR-like_dom_sf"/>
</dbReference>
<evidence type="ECO:0000259" key="1">
    <source>
        <dbReference type="Pfam" id="PF01872"/>
    </source>
</evidence>
<dbReference type="Pfam" id="PF01872">
    <property type="entry name" value="RibD_C"/>
    <property type="match status" value="1"/>
</dbReference>
<proteinExistence type="predicted"/>
<dbReference type="SUPFAM" id="SSF53597">
    <property type="entry name" value="Dihydrofolate reductase-like"/>
    <property type="match status" value="1"/>
</dbReference>
<evidence type="ECO:0000313" key="3">
    <source>
        <dbReference type="Proteomes" id="UP000746595"/>
    </source>
</evidence>
<protein>
    <submittedName>
        <fullName evidence="2">Dihydrofolate reductase</fullName>
    </submittedName>
</protein>
<feature type="domain" description="Bacterial bifunctional deaminase-reductase C-terminal" evidence="1">
    <location>
        <begin position="75"/>
        <end position="174"/>
    </location>
</feature>
<gene>
    <name evidence="2" type="ORF">HED64_08840</name>
</gene>
<evidence type="ECO:0000313" key="2">
    <source>
        <dbReference type="EMBL" id="NKG20811.1"/>
    </source>
</evidence>
<name>A0ABX1G3J1_9MICC</name>
<dbReference type="RefSeq" id="WP_168151665.1">
    <property type="nucleotide sequence ID" value="NZ_JAAWVT010000003.1"/>
</dbReference>
<organism evidence="2 3">
    <name type="scientific">Paeniglutamicibacter terrestris</name>
    <dbReference type="NCBI Taxonomy" id="2723403"/>
    <lineage>
        <taxon>Bacteria</taxon>
        <taxon>Bacillati</taxon>
        <taxon>Actinomycetota</taxon>
        <taxon>Actinomycetes</taxon>
        <taxon>Micrococcales</taxon>
        <taxon>Micrococcaceae</taxon>
        <taxon>Paeniglutamicibacter</taxon>
    </lineage>
</organism>
<keyword evidence="3" id="KW-1185">Reference proteome</keyword>
<reference evidence="2 3" key="1">
    <citation type="submission" date="2020-04" db="EMBL/GenBank/DDBJ databases">
        <title>Paeniglutamicibacter sp. ANT13_2, a novel actinomycete isolated from sediment in Antarctica.</title>
        <authorList>
            <person name="Sakdapetsiri C."/>
            <person name="Pinyakong O."/>
        </authorList>
    </citation>
    <scope>NUCLEOTIDE SEQUENCE [LARGE SCALE GENOMIC DNA]</scope>
    <source>
        <strain evidence="2 3">ANT13_2</strain>
    </source>
</reference>
<accession>A0ABX1G3J1</accession>